<protein>
    <submittedName>
        <fullName evidence="1">Uncharacterized protein</fullName>
    </submittedName>
</protein>
<dbReference type="PATRIC" id="fig|1341156.4.peg.2398"/>
<dbReference type="EMBL" id="JEOB01000003">
    <property type="protein sequence ID" value="EXM39179.1"/>
    <property type="molecule type" value="Genomic_DNA"/>
</dbReference>
<comment type="caution">
    <text evidence="1">The sequence shown here is derived from an EMBL/GenBank/DDBJ whole genome shotgun (WGS) entry which is preliminary data.</text>
</comment>
<sequence length="124" mass="14073">MSRKIKITGAVILILLTASVIAFFALTTKAERKFGVRIPKSSSQEVIGGFTFVTRNDLIINIPEDYIRELSESRPTYDEVVEKLGEPGIQTGSGICRACWRIGERKYAEYVFMGDMPYLQIREY</sequence>
<dbReference type="AlphaFoldDB" id="A0A011UEX1"/>
<accession>A0A011UEX1</accession>
<dbReference type="OrthoDB" id="1822483at2"/>
<evidence type="ECO:0000313" key="1">
    <source>
        <dbReference type="EMBL" id="EXM39179.1"/>
    </source>
</evidence>
<reference evidence="1 2" key="1">
    <citation type="submission" date="2013-06" db="EMBL/GenBank/DDBJ databases">
        <title>Rumen cellulosomics: divergent fiber-degrading strategies revealed by comparative genome-wide analysis of six Ruminococcal strains.</title>
        <authorList>
            <person name="Dassa B."/>
            <person name="Borovok I."/>
            <person name="Lamed R."/>
            <person name="Flint H."/>
            <person name="Yeoman C.J."/>
            <person name="White B."/>
            <person name="Bayer E.A."/>
        </authorList>
    </citation>
    <scope>NUCLEOTIDE SEQUENCE [LARGE SCALE GENOMIC DNA]</scope>
    <source>
        <strain evidence="1 2">SY3</strain>
    </source>
</reference>
<gene>
    <name evidence="1" type="ORF">RASY3_12300</name>
</gene>
<dbReference type="RefSeq" id="WP_037288561.1">
    <property type="nucleotide sequence ID" value="NZ_JEOB01000003.1"/>
</dbReference>
<keyword evidence="2" id="KW-1185">Reference proteome</keyword>
<name>A0A011UEX1_RUMAL</name>
<evidence type="ECO:0000313" key="2">
    <source>
        <dbReference type="Proteomes" id="UP000021369"/>
    </source>
</evidence>
<dbReference type="Proteomes" id="UP000021369">
    <property type="component" value="Unassembled WGS sequence"/>
</dbReference>
<organism evidence="1 2">
    <name type="scientific">Ruminococcus albus SY3</name>
    <dbReference type="NCBI Taxonomy" id="1341156"/>
    <lineage>
        <taxon>Bacteria</taxon>
        <taxon>Bacillati</taxon>
        <taxon>Bacillota</taxon>
        <taxon>Clostridia</taxon>
        <taxon>Eubacteriales</taxon>
        <taxon>Oscillospiraceae</taxon>
        <taxon>Ruminococcus</taxon>
    </lineage>
</organism>
<proteinExistence type="predicted"/>